<proteinExistence type="predicted"/>
<evidence type="ECO:0008006" key="4">
    <source>
        <dbReference type="Google" id="ProtNLM"/>
    </source>
</evidence>
<feature type="region of interest" description="Disordered" evidence="1">
    <location>
        <begin position="406"/>
        <end position="531"/>
    </location>
</feature>
<evidence type="ECO:0000313" key="2">
    <source>
        <dbReference type="EMBL" id="KAG8389258.1"/>
    </source>
</evidence>
<dbReference type="InterPro" id="IPR044824">
    <property type="entry name" value="MAIN-like"/>
</dbReference>
<sequence length="590" mass="66752">MRRSRRRWWVADCGDGGWRRGCGGGGSKRLREGDSGGGGLRKVHKEAIGNIPTDVFGKLKGTGFKNILSLGEAFRVKQPFLSALHEFYDAGQGCFVFQNDTRLSIGLKDVLRITGLPINGSPVICNEKNRDKQQLCIEYLGRDIWKHNIGGIPNKKLANMVKTLSKRSERRGLTQEELNRFGLERKKSHISDNATFLTAFLIEHCYVIGWTLFPGQEFHMDYLPMEFPLQKGWYERLRHRTKITYNQKSSEEFMEALRIITEADIIWDPYKRLPGNFVPKRYRSQGQYCLTSVICMEKVALHDPALSSTSFLVGDEFSGHKDALSNAHSNRKKSRRGATQDWTTVHAFFIAAWENRRQYKYKKVNQNDGNDFGMLEQMDPQPIEEAERAADRTHSSLVHEAKRDMLESSQLDPQHMEEVERDQQSTREPSPTQNEMATYVAQSTREPPIQPLPHFYQWRTKRPREPSPPHYKPAADDAQSSRESSPGHNEMAADVAQSTREPSPVQNEMVADVGQSTREPPKATTSACEFQYNSKPTAAPLKSQLKLPLPPEIAGPPPPEIAYPPPPGNLSSRKMGSRFGTEGGELAEIS</sequence>
<comment type="caution">
    <text evidence="2">The sequence shown here is derived from an EMBL/GenBank/DDBJ whole genome shotgun (WGS) entry which is preliminary data.</text>
</comment>
<protein>
    <recommendedName>
        <fullName evidence="4">Aminotransferase-like plant mobile domain-containing protein</fullName>
    </recommendedName>
</protein>
<feature type="compositionally biased region" description="Basic and acidic residues" evidence="1">
    <location>
        <begin position="414"/>
        <end position="425"/>
    </location>
</feature>
<accession>A0AAV6YCP5</accession>
<keyword evidence="3" id="KW-1185">Reference proteome</keyword>
<feature type="compositionally biased region" description="Polar residues" evidence="1">
    <location>
        <begin position="496"/>
        <end position="506"/>
    </location>
</feature>
<feature type="compositionally biased region" description="Polar residues" evidence="1">
    <location>
        <begin position="426"/>
        <end position="445"/>
    </location>
</feature>
<dbReference type="PANTHER" id="PTHR46033:SF17">
    <property type="entry name" value="AMINOTRANSFERASE-LIKE PLANT MOBILE DOMAIN-CONTAINING PROTEIN"/>
    <property type="match status" value="1"/>
</dbReference>
<dbReference type="GO" id="GO:0010073">
    <property type="term" value="P:meristem maintenance"/>
    <property type="evidence" value="ECO:0007669"/>
    <property type="project" value="InterPro"/>
</dbReference>
<feature type="compositionally biased region" description="Polar residues" evidence="1">
    <location>
        <begin position="514"/>
        <end position="531"/>
    </location>
</feature>
<feature type="compositionally biased region" description="Pro residues" evidence="1">
    <location>
        <begin position="548"/>
        <end position="568"/>
    </location>
</feature>
<evidence type="ECO:0000313" key="3">
    <source>
        <dbReference type="Proteomes" id="UP000826271"/>
    </source>
</evidence>
<dbReference type="EMBL" id="WHWC01000002">
    <property type="protein sequence ID" value="KAG8389258.1"/>
    <property type="molecule type" value="Genomic_DNA"/>
</dbReference>
<dbReference type="PANTHER" id="PTHR46033">
    <property type="entry name" value="PROTEIN MAIN-LIKE 2"/>
    <property type="match status" value="1"/>
</dbReference>
<feature type="region of interest" description="Disordered" evidence="1">
    <location>
        <begin position="547"/>
        <end position="590"/>
    </location>
</feature>
<organism evidence="2 3">
    <name type="scientific">Buddleja alternifolia</name>
    <dbReference type="NCBI Taxonomy" id="168488"/>
    <lineage>
        <taxon>Eukaryota</taxon>
        <taxon>Viridiplantae</taxon>
        <taxon>Streptophyta</taxon>
        <taxon>Embryophyta</taxon>
        <taxon>Tracheophyta</taxon>
        <taxon>Spermatophyta</taxon>
        <taxon>Magnoliopsida</taxon>
        <taxon>eudicotyledons</taxon>
        <taxon>Gunneridae</taxon>
        <taxon>Pentapetalae</taxon>
        <taxon>asterids</taxon>
        <taxon>lamiids</taxon>
        <taxon>Lamiales</taxon>
        <taxon>Scrophulariaceae</taxon>
        <taxon>Buddlejeae</taxon>
        <taxon>Buddleja</taxon>
    </lineage>
</organism>
<dbReference type="Proteomes" id="UP000826271">
    <property type="component" value="Unassembled WGS sequence"/>
</dbReference>
<gene>
    <name evidence="2" type="ORF">BUALT_Bualt02G0210300</name>
</gene>
<reference evidence="2" key="1">
    <citation type="submission" date="2019-10" db="EMBL/GenBank/DDBJ databases">
        <authorList>
            <person name="Zhang R."/>
            <person name="Pan Y."/>
            <person name="Wang J."/>
            <person name="Ma R."/>
            <person name="Yu S."/>
        </authorList>
    </citation>
    <scope>NUCLEOTIDE SEQUENCE</scope>
    <source>
        <strain evidence="2">LA-IB0</strain>
        <tissue evidence="2">Leaf</tissue>
    </source>
</reference>
<evidence type="ECO:0000256" key="1">
    <source>
        <dbReference type="SAM" id="MobiDB-lite"/>
    </source>
</evidence>
<name>A0AAV6YCP5_9LAMI</name>
<dbReference type="AlphaFoldDB" id="A0AAV6YCP5"/>